<organism evidence="1 2">
    <name type="scientific">Chryseobacterium profundimaris</name>
    <dbReference type="NCBI Taxonomy" id="1387275"/>
    <lineage>
        <taxon>Bacteria</taxon>
        <taxon>Pseudomonadati</taxon>
        <taxon>Bacteroidota</taxon>
        <taxon>Flavobacteriia</taxon>
        <taxon>Flavobacteriales</taxon>
        <taxon>Weeksellaceae</taxon>
        <taxon>Chryseobacterium group</taxon>
        <taxon>Chryseobacterium</taxon>
    </lineage>
</organism>
<evidence type="ECO:0000313" key="1">
    <source>
        <dbReference type="EMBL" id="SMP33518.1"/>
    </source>
</evidence>
<dbReference type="RefSeq" id="WP_283423565.1">
    <property type="nucleotide sequence ID" value="NZ_FXTZ01000016.1"/>
</dbReference>
<dbReference type="Proteomes" id="UP001157960">
    <property type="component" value="Unassembled WGS sequence"/>
</dbReference>
<comment type="caution">
    <text evidence="1">The sequence shown here is derived from an EMBL/GenBank/DDBJ whole genome shotgun (WGS) entry which is preliminary data.</text>
</comment>
<gene>
    <name evidence="1" type="ORF">SAMN06264346_11632</name>
</gene>
<name>A0ABY1PIG6_9FLAO</name>
<proteinExistence type="predicted"/>
<reference evidence="1 2" key="1">
    <citation type="submission" date="2017-05" db="EMBL/GenBank/DDBJ databases">
        <authorList>
            <person name="Varghese N."/>
            <person name="Submissions S."/>
        </authorList>
    </citation>
    <scope>NUCLEOTIDE SEQUENCE [LARGE SCALE GENOMIC DNA]</scope>
    <source>
        <strain evidence="1 2">DSM 28214</strain>
    </source>
</reference>
<dbReference type="EMBL" id="FXTZ01000016">
    <property type="protein sequence ID" value="SMP33518.1"/>
    <property type="molecule type" value="Genomic_DNA"/>
</dbReference>
<protein>
    <submittedName>
        <fullName evidence="1">Uncharacterized protein</fullName>
    </submittedName>
</protein>
<keyword evidence="2" id="KW-1185">Reference proteome</keyword>
<evidence type="ECO:0000313" key="2">
    <source>
        <dbReference type="Proteomes" id="UP001157960"/>
    </source>
</evidence>
<accession>A0ABY1PIG6</accession>
<sequence>MEDSEPKITNEIKPAGETLLVLNIHHNRIELVKGIDKEGSLQKVPPEERKDNDQLIRVDKHGDLFSNFFSNFYRQLKNPTHFNFFKVSEYDAVDTAKDLQQYVDQKYKR</sequence>